<proteinExistence type="predicted"/>
<feature type="compositionally biased region" description="Acidic residues" evidence="1">
    <location>
        <begin position="93"/>
        <end position="107"/>
    </location>
</feature>
<evidence type="ECO:0000256" key="1">
    <source>
        <dbReference type="SAM" id="MobiDB-lite"/>
    </source>
</evidence>
<accession>A0A0L6VWE5</accession>
<feature type="compositionally biased region" description="Polar residues" evidence="1">
    <location>
        <begin position="71"/>
        <end position="85"/>
    </location>
</feature>
<reference evidence="2 3" key="1">
    <citation type="submission" date="2015-08" db="EMBL/GenBank/DDBJ databases">
        <title>Next Generation Sequencing and Analysis of the Genome of Puccinia sorghi L Schw, the Causal Agent of Maize Common Rust.</title>
        <authorList>
            <person name="Rochi L."/>
            <person name="Burguener G."/>
            <person name="Darino M."/>
            <person name="Turjanski A."/>
            <person name="Kreff E."/>
            <person name="Dieguez M.J."/>
            <person name="Sacco F."/>
        </authorList>
    </citation>
    <scope>NUCLEOTIDE SEQUENCE [LARGE SCALE GENOMIC DNA]</scope>
    <source>
        <strain evidence="2 3">RO10H11247</strain>
    </source>
</reference>
<evidence type="ECO:0000313" key="2">
    <source>
        <dbReference type="EMBL" id="KNZ64595.1"/>
    </source>
</evidence>
<dbReference type="OrthoDB" id="430476at2759"/>
<dbReference type="AlphaFoldDB" id="A0A0L6VWE5"/>
<keyword evidence="3" id="KW-1185">Reference proteome</keyword>
<organism evidence="2 3">
    <name type="scientific">Puccinia sorghi</name>
    <dbReference type="NCBI Taxonomy" id="27349"/>
    <lineage>
        <taxon>Eukaryota</taxon>
        <taxon>Fungi</taxon>
        <taxon>Dikarya</taxon>
        <taxon>Basidiomycota</taxon>
        <taxon>Pucciniomycotina</taxon>
        <taxon>Pucciniomycetes</taxon>
        <taxon>Pucciniales</taxon>
        <taxon>Pucciniaceae</taxon>
        <taxon>Puccinia</taxon>
    </lineage>
</organism>
<dbReference type="EMBL" id="LAVV01000126">
    <property type="protein sequence ID" value="KNZ64595.1"/>
    <property type="molecule type" value="Genomic_DNA"/>
</dbReference>
<feature type="compositionally biased region" description="Polar residues" evidence="1">
    <location>
        <begin position="114"/>
        <end position="123"/>
    </location>
</feature>
<feature type="region of interest" description="Disordered" evidence="1">
    <location>
        <begin position="49"/>
        <end position="125"/>
    </location>
</feature>
<comment type="caution">
    <text evidence="2">The sequence shown here is derived from an EMBL/GenBank/DDBJ whole genome shotgun (WGS) entry which is preliminary data.</text>
</comment>
<evidence type="ECO:0000313" key="3">
    <source>
        <dbReference type="Proteomes" id="UP000037035"/>
    </source>
</evidence>
<sequence length="168" mass="19663">MMKVKGRKFDPKWEEGTLVGFNVPPQLYQIITWTGRVIESKHVKFLKQPESQPSSSLDTHEFLQLNPPEEMSQTPIEIPVQQTQDRPNHGESNDDWEESSETSEDEANIEKKLVQSNPTSSTPARVLRDRCQLKPPVCYVFHHYYEPNNFELAIRCYNAKYWRQAIEK</sequence>
<name>A0A0L6VWE5_9BASI</name>
<dbReference type="Proteomes" id="UP000037035">
    <property type="component" value="Unassembled WGS sequence"/>
</dbReference>
<protein>
    <submittedName>
        <fullName evidence="2">Uncharacterized protein</fullName>
    </submittedName>
</protein>
<dbReference type="VEuPathDB" id="FungiDB:VP01_10113g1"/>
<gene>
    <name evidence="2" type="ORF">VP01_10113g1</name>
</gene>